<protein>
    <submittedName>
        <fullName evidence="2">Uncharacterized protein</fullName>
    </submittedName>
</protein>
<name>A0A816E2J4_ADIRI</name>
<keyword evidence="3" id="KW-1185">Reference proteome</keyword>
<sequence length="185" mass="21077">MEKIVEENALATEMMPIILETDRCHIRDDENINSEQEDLVKSSVISIPLVHTQQTNPTTTSSFEQIVIDELRSIKTTLNSVNRRLTNIEKKTDVIYEMTSGRIVIPCCLFFNDCGVTAPQSSQPRTSAKKSALTATQCDRNRIHALHSLGITGIEGFSCEFYHYYEYSLPLNSLANELQQHYYNR</sequence>
<dbReference type="EMBL" id="CAJNOR010009047">
    <property type="protein sequence ID" value="CAF1640559.1"/>
    <property type="molecule type" value="Genomic_DNA"/>
</dbReference>
<evidence type="ECO:0000313" key="2">
    <source>
        <dbReference type="EMBL" id="CAF1640559.1"/>
    </source>
</evidence>
<dbReference type="Proteomes" id="UP000663828">
    <property type="component" value="Unassembled WGS sequence"/>
</dbReference>
<organism evidence="2 3">
    <name type="scientific">Adineta ricciae</name>
    <name type="common">Rotifer</name>
    <dbReference type="NCBI Taxonomy" id="249248"/>
    <lineage>
        <taxon>Eukaryota</taxon>
        <taxon>Metazoa</taxon>
        <taxon>Spiralia</taxon>
        <taxon>Gnathifera</taxon>
        <taxon>Rotifera</taxon>
        <taxon>Eurotatoria</taxon>
        <taxon>Bdelloidea</taxon>
        <taxon>Adinetida</taxon>
        <taxon>Adinetidae</taxon>
        <taxon>Adineta</taxon>
    </lineage>
</organism>
<evidence type="ECO:0000313" key="3">
    <source>
        <dbReference type="Proteomes" id="UP000663828"/>
    </source>
</evidence>
<dbReference type="EMBL" id="CAJNOJ010000075">
    <property type="protein sequence ID" value="CAF1042759.1"/>
    <property type="molecule type" value="Genomic_DNA"/>
</dbReference>
<dbReference type="AlphaFoldDB" id="A0A816E2J4"/>
<evidence type="ECO:0000313" key="1">
    <source>
        <dbReference type="EMBL" id="CAF1042759.1"/>
    </source>
</evidence>
<reference evidence="2" key="1">
    <citation type="submission" date="2021-02" db="EMBL/GenBank/DDBJ databases">
        <authorList>
            <person name="Nowell W R."/>
        </authorList>
    </citation>
    <scope>NUCLEOTIDE SEQUENCE</scope>
</reference>
<comment type="caution">
    <text evidence="2">The sequence shown here is derived from an EMBL/GenBank/DDBJ whole genome shotgun (WGS) entry which is preliminary data.</text>
</comment>
<dbReference type="Proteomes" id="UP000663852">
    <property type="component" value="Unassembled WGS sequence"/>
</dbReference>
<accession>A0A816E2J4</accession>
<proteinExistence type="predicted"/>
<dbReference type="OrthoDB" id="10496051at2759"/>
<gene>
    <name evidence="1" type="ORF">EDS130_LOCUS17011</name>
    <name evidence="2" type="ORF">XAT740_LOCUS53240</name>
</gene>